<dbReference type="Proteomes" id="UP000618795">
    <property type="component" value="Unassembled WGS sequence"/>
</dbReference>
<evidence type="ECO:0000313" key="3">
    <source>
        <dbReference type="EMBL" id="GGU96735.1"/>
    </source>
</evidence>
<reference evidence="3" key="1">
    <citation type="journal article" date="2014" name="Int. J. Syst. Evol. Microbiol.">
        <title>Complete genome sequence of Corynebacterium casei LMG S-19264T (=DSM 44701T), isolated from a smear-ripened cheese.</title>
        <authorList>
            <consortium name="US DOE Joint Genome Institute (JGI-PGF)"/>
            <person name="Walter F."/>
            <person name="Albersmeier A."/>
            <person name="Kalinowski J."/>
            <person name="Ruckert C."/>
        </authorList>
    </citation>
    <scope>NUCLEOTIDE SEQUENCE</scope>
    <source>
        <strain evidence="3">JCM 4369</strain>
    </source>
</reference>
<feature type="compositionally biased region" description="Pro residues" evidence="1">
    <location>
        <begin position="237"/>
        <end position="254"/>
    </location>
</feature>
<reference evidence="3" key="2">
    <citation type="submission" date="2020-09" db="EMBL/GenBank/DDBJ databases">
        <authorList>
            <person name="Sun Q."/>
            <person name="Ohkuma M."/>
        </authorList>
    </citation>
    <scope>NUCLEOTIDE SEQUENCE</scope>
    <source>
        <strain evidence="3">JCM 4369</strain>
    </source>
</reference>
<gene>
    <name evidence="3" type="ORF">GCM10010260_35430</name>
</gene>
<feature type="transmembrane region" description="Helical" evidence="2">
    <location>
        <begin position="386"/>
        <end position="408"/>
    </location>
</feature>
<feature type="transmembrane region" description="Helical" evidence="2">
    <location>
        <begin position="415"/>
        <end position="436"/>
    </location>
</feature>
<feature type="region of interest" description="Disordered" evidence="1">
    <location>
        <begin position="299"/>
        <end position="354"/>
    </location>
</feature>
<sequence length="489" mass="49989">MTTRSPSPRPDDALISSVAGPAHTSSAPAPTHPQLLTWPAVSPNPTPEVPEEGSPAGPCDPSGGTSQDDAACHGDGPYGDPLHGLVRAAVADRPLEDVVRLITLLENSPEYSRATADALRAVGVDRSVEDLARLVALLTEPPRDSGSADEVVRAAAAGRSLDDVARLVQLLYRTSGEPHCGRAAVQAAANRPIEELAELIGRLSADRPDPETLLLETSLREPVSHEPAWPELSTPGAPLPEPPHSGPAADPPAEPLSASAEPVCVPTAAEPVSTAAEPASASAEPVSVSVCAEPVSVSGEPVSASAESVSTPDDTARVRTGRRGRPGTDRAAKGRLAKGRPGKPGSAQDGERHGWRSMAPAWGLRGAAVLVFLCGVAHAPRSWTGLAHGALTATVLASALCVLLAVVLPGRSVQARLVTGTVALGVTAALTAQRQLGRWFGLPDPTRPWHTTLAPPWLAATAAAVAAIAVLAVLLGTLVAGTVRGERAG</sequence>
<name>A0A918IC03_9ACTN</name>
<comment type="caution">
    <text evidence="3">The sequence shown here is derived from an EMBL/GenBank/DDBJ whole genome shotgun (WGS) entry which is preliminary data.</text>
</comment>
<feature type="region of interest" description="Disordered" evidence="1">
    <location>
        <begin position="220"/>
        <end position="260"/>
    </location>
</feature>
<keyword evidence="2" id="KW-1133">Transmembrane helix</keyword>
<dbReference type="AlphaFoldDB" id="A0A918IC03"/>
<keyword evidence="4" id="KW-1185">Reference proteome</keyword>
<dbReference type="EMBL" id="BMTD01000007">
    <property type="protein sequence ID" value="GGU96735.1"/>
    <property type="molecule type" value="Genomic_DNA"/>
</dbReference>
<dbReference type="RefSeq" id="WP_229854165.1">
    <property type="nucleotide sequence ID" value="NZ_BMTD01000007.1"/>
</dbReference>
<proteinExistence type="predicted"/>
<evidence type="ECO:0000256" key="1">
    <source>
        <dbReference type="SAM" id="MobiDB-lite"/>
    </source>
</evidence>
<keyword evidence="2" id="KW-0472">Membrane</keyword>
<evidence type="ECO:0000313" key="4">
    <source>
        <dbReference type="Proteomes" id="UP000618795"/>
    </source>
</evidence>
<evidence type="ECO:0000256" key="2">
    <source>
        <dbReference type="SAM" id="Phobius"/>
    </source>
</evidence>
<accession>A0A918IC03</accession>
<organism evidence="3 4">
    <name type="scientific">Streptomyces filipinensis</name>
    <dbReference type="NCBI Taxonomy" id="66887"/>
    <lineage>
        <taxon>Bacteria</taxon>
        <taxon>Bacillati</taxon>
        <taxon>Actinomycetota</taxon>
        <taxon>Actinomycetes</taxon>
        <taxon>Kitasatosporales</taxon>
        <taxon>Streptomycetaceae</taxon>
        <taxon>Streptomyces</taxon>
    </lineage>
</organism>
<feature type="region of interest" description="Disordered" evidence="1">
    <location>
        <begin position="1"/>
        <end position="77"/>
    </location>
</feature>
<protein>
    <submittedName>
        <fullName evidence="3">Uncharacterized protein</fullName>
    </submittedName>
</protein>
<feature type="transmembrane region" description="Helical" evidence="2">
    <location>
        <begin position="456"/>
        <end position="483"/>
    </location>
</feature>
<keyword evidence="2" id="KW-0812">Transmembrane</keyword>